<dbReference type="InterPro" id="IPR045063">
    <property type="entry name" value="Dynamin_N"/>
</dbReference>
<dbReference type="EMBL" id="SOYY01000016">
    <property type="protein sequence ID" value="KAA0710118.1"/>
    <property type="molecule type" value="Genomic_DNA"/>
</dbReference>
<dbReference type="GO" id="GO:0003924">
    <property type="term" value="F:GTPase activity"/>
    <property type="evidence" value="ECO:0007669"/>
    <property type="project" value="TreeGrafter"/>
</dbReference>
<dbReference type="Gene3D" id="3.40.50.300">
    <property type="entry name" value="P-loop containing nucleotide triphosphate hydrolases"/>
    <property type="match status" value="1"/>
</dbReference>
<organism evidence="3 4">
    <name type="scientific">Triplophysa tibetana</name>
    <dbReference type="NCBI Taxonomy" id="1572043"/>
    <lineage>
        <taxon>Eukaryota</taxon>
        <taxon>Metazoa</taxon>
        <taxon>Chordata</taxon>
        <taxon>Craniata</taxon>
        <taxon>Vertebrata</taxon>
        <taxon>Euteleostomi</taxon>
        <taxon>Actinopterygii</taxon>
        <taxon>Neopterygii</taxon>
        <taxon>Teleostei</taxon>
        <taxon>Ostariophysi</taxon>
        <taxon>Cypriniformes</taxon>
        <taxon>Nemacheilidae</taxon>
        <taxon>Triplophysa</taxon>
    </lineage>
</organism>
<dbReference type="InterPro" id="IPR053082">
    <property type="entry name" value="Nuclear_GTPase_SLIP-GC"/>
</dbReference>
<reference evidence="3 4" key="1">
    <citation type="journal article" date="2019" name="Mol. Ecol. Resour.">
        <title>Chromosome-level genome assembly of Triplophysa tibetana, a fish adapted to the harsh high-altitude environment of the Tibetan Plateau.</title>
        <authorList>
            <person name="Yang X."/>
            <person name="Liu H."/>
            <person name="Ma Z."/>
            <person name="Zou Y."/>
            <person name="Zou M."/>
            <person name="Mao Y."/>
            <person name="Li X."/>
            <person name="Wang H."/>
            <person name="Chen T."/>
            <person name="Wang W."/>
            <person name="Yang R."/>
        </authorList>
    </citation>
    <scope>NUCLEOTIDE SEQUENCE [LARGE SCALE GENOMIC DNA]</scope>
    <source>
        <strain evidence="3">TTIB1903HZAU</strain>
        <tissue evidence="3">Muscle</tissue>
    </source>
</reference>
<evidence type="ECO:0000256" key="1">
    <source>
        <dbReference type="SAM" id="MobiDB-lite"/>
    </source>
</evidence>
<sequence length="908" mass="103571">MKSVKIRSESEEGQREFPVYSPQREPASRRNQALMASSNTQREPERIRPICIYSRFAGSLIFPGRPSDSDSRTRLWTRLSDPDSGPRIWTPTLDALSLTSDLIMKQTKDILKNIHSEIPDEDSTHLKSYIEQQISNMDKMNKSNKNKKKITLGVFGRSGEGKSSLLSAVLGERYLLPSGSSGACTAITTQVEANLSDSNYDAKIEFISKEDWDDQFKDLLQDLSDESEDKNDDICKIAIEKITALYGANAHTKKKDDLKKDARSADIEVLLLMKEKIISKANKLRECSSVWIVSGIHRAISDEDPWEILKQCIYHMTQAGECKSINFICTQSDDIDPEEYIRNEWPIDEKVPDKKKMSLNIFTVSSRAFFDKTLHLEQSDTEIPQLQDVLRNLNNSVKRELARDYVNEAKGILSLICVQSDTDENMDLAHDNRGFHKILKAMCNNNGYHWSKAWNRDLDLNMELAQQMHKNIEEEFDSIFPVHGKTGKSVQEQIDTFSIIQSDTEDTSSNMLHHTENFIKTEENKLKIKLKRKVVERKKDIHLSIQTTIKDAMAPYYKKTTDTSEASTTKHFGEVNARRIIDLQVHLLQDAMDCDEPRSTASNDWALRQSLSEERWQEAGPKLLDSLLSSDCVHLGPCDHCSLKEAVIRCKDCLPKPRYCGKCDVSTHQHLVFHNRETLIDRFYKPVPPLTAVQDLSGQNVIYEQVCLLPITRPEKVCDCDPQNLSVVAGRSVALICINGTRGYICGDIFQKAFLEWTYCRHEREKLCGIDHFSCPACTPDTVAVSADGNRKLYRFSKTKGLEEQPFFDGVFLASDKAVATFVDCVREKIKPTIQKTKEVKEDIEAIKESTQRSDEELQQWVTDVRHWAVDTPDDLRTDDPVALQHLIEGLFLGIQQKKRDLYRVTGK</sequence>
<keyword evidence="4" id="KW-1185">Reference proteome</keyword>
<feature type="domain" description="Dynamin N-terminal" evidence="2">
    <location>
        <begin position="153"/>
        <end position="238"/>
    </location>
</feature>
<feature type="compositionally biased region" description="Basic and acidic residues" evidence="1">
    <location>
        <begin position="1"/>
        <end position="15"/>
    </location>
</feature>
<dbReference type="InterPro" id="IPR027417">
    <property type="entry name" value="P-loop_NTPase"/>
</dbReference>
<evidence type="ECO:0000313" key="3">
    <source>
        <dbReference type="EMBL" id="KAA0710118.1"/>
    </source>
</evidence>
<comment type="caution">
    <text evidence="3">The sequence shown here is derived from an EMBL/GenBank/DDBJ whole genome shotgun (WGS) entry which is preliminary data.</text>
</comment>
<dbReference type="AlphaFoldDB" id="A0A5A9NL15"/>
<dbReference type="PANTHER" id="PTHR47308:SF1">
    <property type="entry name" value="NUCLEAR GTPASE SLIP-GC"/>
    <property type="match status" value="1"/>
</dbReference>
<gene>
    <name evidence="3" type="ORF">E1301_Tti023045</name>
</gene>
<feature type="compositionally biased region" description="Polar residues" evidence="1">
    <location>
        <begin position="29"/>
        <end position="41"/>
    </location>
</feature>
<name>A0A5A9NL15_9TELE</name>
<dbReference type="PANTHER" id="PTHR47308">
    <property type="entry name" value="NUCLEAR GTPASE SLIP-GC"/>
    <property type="match status" value="1"/>
</dbReference>
<protein>
    <recommendedName>
        <fullName evidence="2">Dynamin N-terminal domain-containing protein</fullName>
    </recommendedName>
</protein>
<dbReference type="SUPFAM" id="SSF52540">
    <property type="entry name" value="P-loop containing nucleoside triphosphate hydrolases"/>
    <property type="match status" value="1"/>
</dbReference>
<evidence type="ECO:0000313" key="4">
    <source>
        <dbReference type="Proteomes" id="UP000324632"/>
    </source>
</evidence>
<dbReference type="CDD" id="cd19757">
    <property type="entry name" value="Bbox1"/>
    <property type="match status" value="1"/>
</dbReference>
<proteinExistence type="predicted"/>
<feature type="region of interest" description="Disordered" evidence="1">
    <location>
        <begin position="1"/>
        <end position="42"/>
    </location>
</feature>
<dbReference type="Proteomes" id="UP000324632">
    <property type="component" value="Chromosome 16"/>
</dbReference>
<dbReference type="Pfam" id="PF00350">
    <property type="entry name" value="Dynamin_N"/>
    <property type="match status" value="1"/>
</dbReference>
<evidence type="ECO:0000259" key="2">
    <source>
        <dbReference type="Pfam" id="PF00350"/>
    </source>
</evidence>
<accession>A0A5A9NL15</accession>